<dbReference type="OrthoDB" id="1262810at2759"/>
<dbReference type="AlphaFoldDB" id="A0A1V8SFW2"/>
<dbReference type="InParanoid" id="A0A1V8SFW2"/>
<sequence length="1204" mass="134689">MTSRREAKNVIEKIRKSRRANDPGGAAADANARSLSRALDMLSTQLYTKSTHFMLELIQNADDNTYAPGVDPILTLAYREDGYLWVGCNEIGFSKANVEAICDINDSTKKVTNATKGYIGEKGIGFKSVFKVANVVWVSSGHYTFRFERDSVLGMIVPIWCDFNVTPTVSERTMFCLQIPDVQDRKTVKADLLSLQTELLLFLRKLRNINVCIYDVGSVEPTSGFTLKRRQLPEPQSQTIVNLHRADLVHPSIEDVEELMITKLIVEGMPHESKREGIAVTEVVLALPISADAASLPPRPIYNFLPIATLGFTFLLQADFILTANRENIARDNAWNNALLHGAVDLFITAVRQCNRTGICKYSWPAFATCREAAHGTVMDGFVTRLRKALQDESVLESQAGYHSRPSELMLVPEHFTDGALSLRPLFDADVNVFKYASFDYKPRELEMLGVPKQTPQQICALLRWMTPAQLEAKTAAWHSKLAAGIAMSEPSAFATARIIPLRSGEWVSANDGSVFLPSEEDGLDIPDGIEVRLVSRTACADPARRRMFTMLGAKPLNQSQICQQILERHRFLSMSNKSLSPRDIVAHAWYLFSYGSLGLEYGALKMVNELGQAVSGEDLYMQHSDSPFRLKDYLPGSVFAADFVHPLYLEQSNSSTRPRWYAWLKNTLHVSLLPNLTVSRKGAISREFQYLVDSHPSQVWLTLVRDNWQHYSMDRGLLSNSVTTLPVRCLGGKSCALDEAYLGTTEILREPLAQAHIHVLDVSDPDNPGWLNLSKLGLCTAPDLEFWLAILRGMAKSQPSHVSKEDVIRCYKGIEKHAQRDPGEARNTFDAEPLVLPSVLKPSSTWRALNECRWAGPSCLDTIELLGESYSECTVLFTDILGVKDVGIVDVIDGVIALSGNHDEHANPPVAAMKTLLLTLCAFPLDESTLDNRFERLARIAAVPLQRHGMHKLVTFTDVDWFIADRPRIARCFEDRLWLLDFEKKDITAFQRLLVRMNVSDRRLSHRVSEDTIADGKLAVQPGPTMELRSKARYIALLCTAPAQRTLMLSRMKTVQVCTCTRLVVRRHVLVDGHKVFGRDEAGKAVLQRKGDTARLLFTADIISRRSLPWHLVCDALMACLQIPEAMHTIFNSILHTDDVDMIEDILERASLLDDEEATAFENGDSSNGALRGAKILDAQEAVEQASNEDKIRAFRRMRHSTT</sequence>
<reference evidence="2" key="1">
    <citation type="submission" date="2017-03" db="EMBL/GenBank/DDBJ databases">
        <title>Genomes of endolithic fungi from Antarctica.</title>
        <authorList>
            <person name="Coleine C."/>
            <person name="Masonjones S."/>
            <person name="Stajich J.E."/>
        </authorList>
    </citation>
    <scope>NUCLEOTIDE SEQUENCE [LARGE SCALE GENOMIC DNA]</scope>
    <source>
        <strain evidence="2">CCFEE 5527</strain>
    </source>
</reference>
<dbReference type="Proteomes" id="UP000192596">
    <property type="component" value="Unassembled WGS sequence"/>
</dbReference>
<dbReference type="SUPFAM" id="SSF55874">
    <property type="entry name" value="ATPase domain of HSP90 chaperone/DNA topoisomerase II/histidine kinase"/>
    <property type="match status" value="1"/>
</dbReference>
<accession>A0A1V8SFW2</accession>
<name>A0A1V8SFW2_9PEZI</name>
<dbReference type="STRING" id="1507870.A0A1V8SFW2"/>
<evidence type="ECO:0000313" key="1">
    <source>
        <dbReference type="EMBL" id="OQN97917.1"/>
    </source>
</evidence>
<dbReference type="InterPro" id="IPR052957">
    <property type="entry name" value="Auxin_embryo_med"/>
</dbReference>
<comment type="caution">
    <text evidence="1">The sequence shown here is derived from an EMBL/GenBank/DDBJ whole genome shotgun (WGS) entry which is preliminary data.</text>
</comment>
<dbReference type="EMBL" id="NAJO01000050">
    <property type="protein sequence ID" value="OQN97917.1"/>
    <property type="molecule type" value="Genomic_DNA"/>
</dbReference>
<dbReference type="Gene3D" id="3.30.565.10">
    <property type="entry name" value="Histidine kinase-like ATPase, C-terminal domain"/>
    <property type="match status" value="1"/>
</dbReference>
<dbReference type="NCBIfam" id="NF047352">
    <property type="entry name" value="P_loop_sacsin"/>
    <property type="match status" value="1"/>
</dbReference>
<gene>
    <name evidence="1" type="ORF">B0A48_16228</name>
</gene>
<proteinExistence type="predicted"/>
<keyword evidence="2" id="KW-1185">Reference proteome</keyword>
<evidence type="ECO:0000313" key="2">
    <source>
        <dbReference type="Proteomes" id="UP000192596"/>
    </source>
</evidence>
<protein>
    <submittedName>
        <fullName evidence="1">Uncharacterized protein</fullName>
    </submittedName>
</protein>
<dbReference type="PANTHER" id="PTHR32387:SF0">
    <property type="entry name" value="PROTEIN NO VEIN"/>
    <property type="match status" value="1"/>
</dbReference>
<dbReference type="PANTHER" id="PTHR32387">
    <property type="entry name" value="WU:FJ29H11"/>
    <property type="match status" value="1"/>
</dbReference>
<organism evidence="1 2">
    <name type="scientific">Cryoendolithus antarcticus</name>
    <dbReference type="NCBI Taxonomy" id="1507870"/>
    <lineage>
        <taxon>Eukaryota</taxon>
        <taxon>Fungi</taxon>
        <taxon>Dikarya</taxon>
        <taxon>Ascomycota</taxon>
        <taxon>Pezizomycotina</taxon>
        <taxon>Dothideomycetes</taxon>
        <taxon>Dothideomycetidae</taxon>
        <taxon>Cladosporiales</taxon>
        <taxon>Cladosporiaceae</taxon>
        <taxon>Cryoendolithus</taxon>
    </lineage>
</organism>
<dbReference type="InterPro" id="IPR036890">
    <property type="entry name" value="HATPase_C_sf"/>
</dbReference>